<protein>
    <submittedName>
        <fullName evidence="3">Histidine kinase</fullName>
    </submittedName>
</protein>
<dbReference type="Pfam" id="PF06580">
    <property type="entry name" value="His_kinase"/>
    <property type="match status" value="1"/>
</dbReference>
<keyword evidence="1" id="KW-0472">Membrane</keyword>
<feature type="transmembrane region" description="Helical" evidence="1">
    <location>
        <begin position="662"/>
        <end position="684"/>
    </location>
</feature>
<dbReference type="Gene3D" id="2.130.10.10">
    <property type="entry name" value="YVTN repeat-like/Quinoprotein amine dehydrogenase"/>
    <property type="match status" value="2"/>
</dbReference>
<dbReference type="InterPro" id="IPR011047">
    <property type="entry name" value="Quinoprotein_ADH-like_sf"/>
</dbReference>
<dbReference type="EMBL" id="BAABIP010000022">
    <property type="protein sequence ID" value="GAA4777177.1"/>
    <property type="molecule type" value="Genomic_DNA"/>
</dbReference>
<organism evidence="3 4">
    <name type="scientific">Flavobacterium hankyongi</name>
    <dbReference type="NCBI Taxonomy" id="1176532"/>
    <lineage>
        <taxon>Bacteria</taxon>
        <taxon>Pseudomonadati</taxon>
        <taxon>Bacteroidota</taxon>
        <taxon>Flavobacteriia</taxon>
        <taxon>Flavobacteriales</taxon>
        <taxon>Flavobacteriaceae</taxon>
        <taxon>Flavobacterium</taxon>
    </lineage>
</organism>
<dbReference type="InterPro" id="IPR015943">
    <property type="entry name" value="WD40/YVTN_repeat-like_dom_sf"/>
</dbReference>
<keyword evidence="3" id="KW-0808">Transferase</keyword>
<name>A0ABP9ABY9_9FLAO</name>
<dbReference type="SUPFAM" id="SSF50998">
    <property type="entry name" value="Quinoprotein alcohol dehydrogenase-like"/>
    <property type="match status" value="1"/>
</dbReference>
<dbReference type="Proteomes" id="UP001500141">
    <property type="component" value="Unassembled WGS sequence"/>
</dbReference>
<dbReference type="PANTHER" id="PTHR34220:SF7">
    <property type="entry name" value="SENSOR HISTIDINE KINASE YPDA"/>
    <property type="match status" value="1"/>
</dbReference>
<dbReference type="InterPro" id="IPR036890">
    <property type="entry name" value="HATPase_C_sf"/>
</dbReference>
<dbReference type="PANTHER" id="PTHR34220">
    <property type="entry name" value="SENSOR HISTIDINE KINASE YPDA"/>
    <property type="match status" value="1"/>
</dbReference>
<evidence type="ECO:0000313" key="3">
    <source>
        <dbReference type="EMBL" id="GAA4777177.1"/>
    </source>
</evidence>
<keyword evidence="4" id="KW-1185">Reference proteome</keyword>
<reference evidence="4" key="1">
    <citation type="journal article" date="2019" name="Int. J. Syst. Evol. Microbiol.">
        <title>The Global Catalogue of Microorganisms (GCM) 10K type strain sequencing project: providing services to taxonomists for standard genome sequencing and annotation.</title>
        <authorList>
            <consortium name="The Broad Institute Genomics Platform"/>
            <consortium name="The Broad Institute Genome Sequencing Center for Infectious Disease"/>
            <person name="Wu L."/>
            <person name="Ma J."/>
        </authorList>
    </citation>
    <scope>NUCLEOTIDE SEQUENCE [LARGE SCALE GENOMIC DNA]</scope>
    <source>
        <strain evidence="4">JCM 18198</strain>
    </source>
</reference>
<feature type="domain" description="Signal transduction histidine kinase internal region" evidence="2">
    <location>
        <begin position="712"/>
        <end position="791"/>
    </location>
</feature>
<dbReference type="InterPro" id="IPR050640">
    <property type="entry name" value="Bact_2-comp_sensor_kinase"/>
</dbReference>
<dbReference type="Gene3D" id="3.30.565.10">
    <property type="entry name" value="Histidine kinase-like ATPase, C-terminal domain"/>
    <property type="match status" value="1"/>
</dbReference>
<dbReference type="InterPro" id="IPR011110">
    <property type="entry name" value="Reg_prop"/>
</dbReference>
<gene>
    <name evidence="3" type="ORF">GCM10023230_30480</name>
</gene>
<dbReference type="GO" id="GO:0016301">
    <property type="term" value="F:kinase activity"/>
    <property type="evidence" value="ECO:0007669"/>
    <property type="project" value="UniProtKB-KW"/>
</dbReference>
<proteinExistence type="predicted"/>
<keyword evidence="1" id="KW-1133">Transmembrane helix</keyword>
<evidence type="ECO:0000259" key="2">
    <source>
        <dbReference type="Pfam" id="PF06580"/>
    </source>
</evidence>
<dbReference type="Pfam" id="PF07494">
    <property type="entry name" value="Reg_prop"/>
    <property type="match status" value="1"/>
</dbReference>
<keyword evidence="1" id="KW-0812">Transmembrane</keyword>
<evidence type="ECO:0000313" key="4">
    <source>
        <dbReference type="Proteomes" id="UP001500141"/>
    </source>
</evidence>
<keyword evidence="3" id="KW-0418">Kinase</keyword>
<dbReference type="InterPro" id="IPR010559">
    <property type="entry name" value="Sig_transdc_His_kin_internal"/>
</dbReference>
<evidence type="ECO:0000256" key="1">
    <source>
        <dbReference type="SAM" id="Phobius"/>
    </source>
</evidence>
<sequence>MLTNSIYDIFQDKDNYMWFATEKGLCQFNGYSFHYYSEEKMTSKAGSCIKQDELGRIWYENFDGYLYYVENNQLKKLNQNKSIGYFKYGFIKDQLYVISERTIDVYDARRLIPLKKIDLNTNDVKTIFFTDDTIYVFANQLLVIKNDKIIHRINFPEDFSSTFNSILVEKTNNGLIISSKFSNYCYFFANNQFIKQTIDIKNTIVQNLSWCNGKNWLCTTTGIIAIDNNSNSKKEFFKDVNISYIYKTKNNNYWISTLTDGLFYIEDFDTQLIRSNESLTSLCFKNNQLFIGTKNDKILTFKENQFQTIYTGKDNHQMGQLFYDNYSNQLFFTSSKFGMLDKNLRLVATLPMAVKSVYSVDNKYLAYAASSSSGIFKTNTTTISPWDNAFDAKVVSKKLPYSNLLINAKGKATVYDSINKTIYYATNNGLFYLDVKGIPIELKYQNTSLNISKLSCKKGRLYACNGDLKLFQIQNKKLSEIDFPKNIKKDNIEKAIIKDDLLFLITNKYIFEYNLTSQDLKQVIHINSNIEINDVILKDNRYYISTNRGLIIKKQEVYQRTNPAFAIKTIKVNNQVFDKLDLDDLAYDENNIQIHYSILSPTPFEEHELLYRINESHWQKADILNPELVLNSLNHGKYTVEFALNSDFKNTKKIYFTIHRPFWLRFPFVIGASLLVLGLIYGLYRKNIKKIEKRNQMVLDKINLEKNANQSKLKAIKSQMNPHFFYNALNTLQSYILSNEKKEAIEYLSKFSNLTRTILEMTEKDWISVAEEVKTLKLYLDIEKGRFEDDFQYEIIVDPKIDDETSRIPSMLLQPFVENAIKHGLLHKVGIKVLIISFDKEAKNIKISIDDNGIGRQKSSELNQIKNKMHQSFATDALQNRINLLNQYNHQDITITITDKYNTTQQPSGTIVVLTIPISS</sequence>
<accession>A0ABP9ABY9</accession>
<dbReference type="RefSeq" id="WP_264543000.1">
    <property type="nucleotide sequence ID" value="NZ_BAABIP010000022.1"/>
</dbReference>
<comment type="caution">
    <text evidence="3">The sequence shown here is derived from an EMBL/GenBank/DDBJ whole genome shotgun (WGS) entry which is preliminary data.</text>
</comment>
<dbReference type="SUPFAM" id="SSF55874">
    <property type="entry name" value="ATPase domain of HSP90 chaperone/DNA topoisomerase II/histidine kinase"/>
    <property type="match status" value="1"/>
</dbReference>